<organism evidence="19 20">
    <name type="scientific">Toxocara canis</name>
    <name type="common">Canine roundworm</name>
    <dbReference type="NCBI Taxonomy" id="6265"/>
    <lineage>
        <taxon>Eukaryota</taxon>
        <taxon>Metazoa</taxon>
        <taxon>Ecdysozoa</taxon>
        <taxon>Nematoda</taxon>
        <taxon>Chromadorea</taxon>
        <taxon>Rhabditida</taxon>
        <taxon>Spirurina</taxon>
        <taxon>Ascaridomorpha</taxon>
        <taxon>Ascaridoidea</taxon>
        <taxon>Toxocaridae</taxon>
        <taxon>Toxocara</taxon>
    </lineage>
</organism>
<proteinExistence type="inferred from homology"/>
<evidence type="ECO:0000313" key="18">
    <source>
        <dbReference type="EMBL" id="VDM42774.1"/>
    </source>
</evidence>
<reference evidence="18 19" key="2">
    <citation type="submission" date="2018-11" db="EMBL/GenBank/DDBJ databases">
        <authorList>
            <consortium name="Pathogen Informatics"/>
        </authorList>
    </citation>
    <scope>NUCLEOTIDE SEQUENCE [LARGE SCALE GENOMIC DNA]</scope>
</reference>
<evidence type="ECO:0000256" key="7">
    <source>
        <dbReference type="ARBA" id="ARBA00022723"/>
    </source>
</evidence>
<evidence type="ECO:0000256" key="1">
    <source>
        <dbReference type="ARBA" id="ARBA00004323"/>
    </source>
</evidence>
<keyword evidence="6" id="KW-0812">Transmembrane</keyword>
<evidence type="ECO:0000256" key="17">
    <source>
        <dbReference type="RuleBase" id="RU368119"/>
    </source>
</evidence>
<comment type="similarity">
    <text evidence="3 17">Belongs to the glycosyltransferase 13 family.</text>
</comment>
<evidence type="ECO:0000256" key="9">
    <source>
        <dbReference type="ARBA" id="ARBA00022989"/>
    </source>
</evidence>
<comment type="function">
    <text evidence="13 17">Initiates complex N-linked carbohydrate formation. Essential for the conversion of high-mannose to hybrid and complex N-glycans.</text>
</comment>
<comment type="catalytic activity">
    <reaction evidence="16 17">
        <text>N(4)-(alpha-D-Man-(1-&gt;3)-[alpha-D-Man-(1-&gt;3)-[alpha-D-Man-(1-&gt;6)]-alpha-D-Man-(1-&gt;6)]-beta-D-Man-(1-&gt;4)-beta-D-GlcNAc-(1-&gt;4)-beta-D-GlcNAc)-L-asparaginyl-[protein] (N-glucan mannose isomer 5A1,2) + UDP-N-acetyl-alpha-D-glucosamine = N(4)-{beta-D-GlcNAc-(1-&gt;2)-alpha-D-Man-(1-&gt;3)-[alpha-D-Man-(1-&gt;3)-[alpha-D-Man-(1-&gt;6)]-alpha-D-Man-(1-&gt;6)]-beta-D-Man-(1-&gt;4)-beta-D-GlcNAc-(1-&gt;4)-beta-D-GlcNAc}-L-asparaginyl-[protein] + UDP + H(+)</text>
        <dbReference type="Rhea" id="RHEA:11456"/>
        <dbReference type="Rhea" id="RHEA-COMP:14367"/>
        <dbReference type="Rhea" id="RHEA-COMP:14368"/>
        <dbReference type="ChEBI" id="CHEBI:15378"/>
        <dbReference type="ChEBI" id="CHEBI:57705"/>
        <dbReference type="ChEBI" id="CHEBI:58223"/>
        <dbReference type="ChEBI" id="CHEBI:59087"/>
        <dbReference type="ChEBI" id="CHEBI:60625"/>
        <dbReference type="EC" id="2.4.1.101"/>
    </reaction>
</comment>
<comment type="subcellular location">
    <subcellularLocation>
        <location evidence="1 17">Golgi apparatus membrane</location>
        <topology evidence="1 17">Single-pass type II membrane protein</topology>
    </subcellularLocation>
</comment>
<dbReference type="GO" id="GO:0000139">
    <property type="term" value="C:Golgi membrane"/>
    <property type="evidence" value="ECO:0007669"/>
    <property type="project" value="UniProtKB-SubCell"/>
</dbReference>
<evidence type="ECO:0000256" key="16">
    <source>
        <dbReference type="ARBA" id="ARBA00049421"/>
    </source>
</evidence>
<keyword evidence="8 17" id="KW-0735">Signal-anchor</keyword>
<dbReference type="PANTHER" id="PTHR10468">
    <property type="entry name" value="PROTEIN O-LINKED-MANNOSE BETA-1,2-N-ACETYLGLUCOSAMINYLTRANSFERASE 1/ALPHA-1,3-MANNOSYL-GLYCOPROTEIN 2-BETA-N-ACETYLGLUCOSAMINYLTRANSFERASE"/>
    <property type="match status" value="1"/>
</dbReference>
<keyword evidence="10 17" id="KW-0333">Golgi apparatus</keyword>
<dbReference type="GO" id="GO:0006487">
    <property type="term" value="P:protein N-linked glycosylation"/>
    <property type="evidence" value="ECO:0007669"/>
    <property type="project" value="TreeGrafter"/>
</dbReference>
<dbReference type="GO" id="GO:0003827">
    <property type="term" value="F:alpha-1,3-mannosylglycoprotein 2-beta-N-acetylglucosaminyltransferase activity"/>
    <property type="evidence" value="ECO:0007669"/>
    <property type="project" value="UniProtKB-UniRule"/>
</dbReference>
<evidence type="ECO:0000256" key="12">
    <source>
        <dbReference type="ARBA" id="ARBA00023211"/>
    </source>
</evidence>
<name>A0A183USI3_TOXCA</name>
<evidence type="ECO:0000256" key="6">
    <source>
        <dbReference type="ARBA" id="ARBA00022692"/>
    </source>
</evidence>
<evidence type="ECO:0000256" key="8">
    <source>
        <dbReference type="ARBA" id="ARBA00022968"/>
    </source>
</evidence>
<dbReference type="GO" id="GO:0030145">
    <property type="term" value="F:manganese ion binding"/>
    <property type="evidence" value="ECO:0007669"/>
    <property type="project" value="UniProtKB-UniRule"/>
</dbReference>
<comment type="cofactor">
    <cofactor evidence="17">
        <name>Mn(2+)</name>
        <dbReference type="ChEBI" id="CHEBI:29035"/>
    </cofactor>
    <text evidence="17">The cofactor is mostly bound to the substrate.</text>
</comment>
<sequence length="432" mass="50648">MYTHFYIVTSSNSGRLTYRVQIRRQLYEIYRVEHPEATAARVTFSPSRKVARIAVNVIACDRTAELKNLLNDISRLLPKSDQFGVFVSLGCDNDASRQVAEQFANFVVLEPEWRNATRDRESIRNSHAPPKRAKSTAYLARLSPQHREALLKDGGFYEYNRVSNQYKYSLTYSFDIFDYDYALFIEENSLISNDFFEYFLAGEHLSSQDSSLFCISAWNDNGIPALIMHNNSLLWRTDFFSGVGWMISSSTWSDLIDEWPEVFWDEWVRATMHRQKKACIRPEVSRIAITDDSFSSRDILAMEPYDLFKYITLNAEPYDFTSANLNYLLRERYDDELDRRISEAIMIEENDITKGVVNRYKSSLKIYYSTESQFERLSAAFKYVPYSQIITKGIVNRYKSSLKIHYSTEIQFERLSAMFNFEDRFLLIEELN</sequence>
<evidence type="ECO:0000256" key="11">
    <source>
        <dbReference type="ARBA" id="ARBA00023136"/>
    </source>
</evidence>
<dbReference type="PANTHER" id="PTHR10468:SF0">
    <property type="entry name" value="ALPHA-1,3-MANNOSYL-GLYCOPROTEIN 2-BETA-N-ACETYLGLUCOSAMINYLTRANSFERASE"/>
    <property type="match status" value="1"/>
</dbReference>
<keyword evidence="11" id="KW-0472">Membrane</keyword>
<keyword evidence="7 17" id="KW-0479">Metal-binding</keyword>
<dbReference type="InterPro" id="IPR052261">
    <property type="entry name" value="Glycosyltransferase_13"/>
</dbReference>
<evidence type="ECO:0000256" key="10">
    <source>
        <dbReference type="ARBA" id="ARBA00023034"/>
    </source>
</evidence>
<keyword evidence="12 17" id="KW-0464">Manganese</keyword>
<keyword evidence="9" id="KW-1133">Transmembrane helix</keyword>
<accession>A0A183USI3</accession>
<evidence type="ECO:0000313" key="19">
    <source>
        <dbReference type="Proteomes" id="UP000050794"/>
    </source>
</evidence>
<comment type="pathway">
    <text evidence="2 17">Protein modification; protein glycosylation.</text>
</comment>
<dbReference type="Proteomes" id="UP000050794">
    <property type="component" value="Unassembled WGS sequence"/>
</dbReference>
<evidence type="ECO:0000256" key="15">
    <source>
        <dbReference type="ARBA" id="ARBA00041712"/>
    </source>
</evidence>
<dbReference type="EC" id="2.4.1.101" evidence="14 17"/>
<dbReference type="EMBL" id="UYWY01020863">
    <property type="protein sequence ID" value="VDM42774.1"/>
    <property type="molecule type" value="Genomic_DNA"/>
</dbReference>
<keyword evidence="5" id="KW-0808">Transferase</keyword>
<keyword evidence="19" id="KW-1185">Reference proteome</keyword>
<keyword evidence="4 17" id="KW-0328">Glycosyltransferase</keyword>
<dbReference type="InterPro" id="IPR029044">
    <property type="entry name" value="Nucleotide-diphossugar_trans"/>
</dbReference>
<evidence type="ECO:0000256" key="14">
    <source>
        <dbReference type="ARBA" id="ARBA00038949"/>
    </source>
</evidence>
<evidence type="ECO:0000256" key="3">
    <source>
        <dbReference type="ARBA" id="ARBA00006492"/>
    </source>
</evidence>
<protein>
    <recommendedName>
        <fullName evidence="14 17">Alpha-1,3-mannosyl-glycoprotein 2-beta-N-acetylglucosaminyltransferase</fullName>
        <shortName evidence="17">GNT-I</shortName>
        <shortName evidence="17">GlcNAc-T I</shortName>
        <ecNumber evidence="14 17">2.4.1.101</ecNumber>
    </recommendedName>
    <alternativeName>
        <fullName evidence="15 17">N-glycosyl-oligosaccharide-glycoprotein N-acetylglucosaminyltransferase I</fullName>
    </alternativeName>
</protein>
<evidence type="ECO:0000256" key="2">
    <source>
        <dbReference type="ARBA" id="ARBA00004922"/>
    </source>
</evidence>
<dbReference type="SUPFAM" id="SSF53448">
    <property type="entry name" value="Nucleotide-diphospho-sugar transferases"/>
    <property type="match status" value="1"/>
</dbReference>
<dbReference type="AlphaFoldDB" id="A0A183USI3"/>
<evidence type="ECO:0000313" key="20">
    <source>
        <dbReference type="WBParaSite" id="TCNE_0001145301-mRNA-1"/>
    </source>
</evidence>
<dbReference type="Gene3D" id="3.90.550.10">
    <property type="entry name" value="Spore Coat Polysaccharide Biosynthesis Protein SpsA, Chain A"/>
    <property type="match status" value="1"/>
</dbReference>
<dbReference type="InterPro" id="IPR004139">
    <property type="entry name" value="Glyco_trans_13"/>
</dbReference>
<evidence type="ECO:0000256" key="4">
    <source>
        <dbReference type="ARBA" id="ARBA00022676"/>
    </source>
</evidence>
<dbReference type="Pfam" id="PF03071">
    <property type="entry name" value="GNT-I"/>
    <property type="match status" value="1"/>
</dbReference>
<gene>
    <name evidence="18" type="ORF">TCNE_LOCUS11453</name>
</gene>
<dbReference type="UniPathway" id="UPA00378"/>
<reference evidence="20" key="1">
    <citation type="submission" date="2016-06" db="UniProtKB">
        <authorList>
            <consortium name="WormBaseParasite"/>
        </authorList>
    </citation>
    <scope>IDENTIFICATION</scope>
</reference>
<dbReference type="WBParaSite" id="TCNE_0001145301-mRNA-1">
    <property type="protein sequence ID" value="TCNE_0001145301-mRNA-1"/>
    <property type="gene ID" value="TCNE_0001145301"/>
</dbReference>
<evidence type="ECO:0000256" key="13">
    <source>
        <dbReference type="ARBA" id="ARBA00037706"/>
    </source>
</evidence>
<evidence type="ECO:0000256" key="5">
    <source>
        <dbReference type="ARBA" id="ARBA00022679"/>
    </source>
</evidence>